<reference evidence="1" key="1">
    <citation type="journal article" date="2021" name="Nat. Commun.">
        <title>Genetic determinants of endophytism in the Arabidopsis root mycobiome.</title>
        <authorList>
            <person name="Mesny F."/>
            <person name="Miyauchi S."/>
            <person name="Thiergart T."/>
            <person name="Pickel B."/>
            <person name="Atanasova L."/>
            <person name="Karlsson M."/>
            <person name="Huettel B."/>
            <person name="Barry K.W."/>
            <person name="Haridas S."/>
            <person name="Chen C."/>
            <person name="Bauer D."/>
            <person name="Andreopoulos W."/>
            <person name="Pangilinan J."/>
            <person name="LaButti K."/>
            <person name="Riley R."/>
            <person name="Lipzen A."/>
            <person name="Clum A."/>
            <person name="Drula E."/>
            <person name="Henrissat B."/>
            <person name="Kohler A."/>
            <person name="Grigoriev I.V."/>
            <person name="Martin F.M."/>
            <person name="Hacquard S."/>
        </authorList>
    </citation>
    <scope>NUCLEOTIDE SEQUENCE</scope>
    <source>
        <strain evidence="1">MPI-CAGE-CH-0235</strain>
    </source>
</reference>
<evidence type="ECO:0000313" key="2">
    <source>
        <dbReference type="Proteomes" id="UP000813444"/>
    </source>
</evidence>
<evidence type="ECO:0000313" key="1">
    <source>
        <dbReference type="EMBL" id="KAH7313933.1"/>
    </source>
</evidence>
<sequence>MATSTVLPSSPPTQFKDLPVELMIRVISHTLPEGFESLALSCKQIHRLCVPYIAHHNLLSKQYRNFRYIPGHRLVRKDPRNAFELLGRIAAEPIVARYIRHADLRHDSYRCRSFMPPLPDLGNGEMVLDMMAKSAHVARAGIDYNEFYARLTEECNKSRTEQFSQNAAAFVLTLLPNAKSVALPLYWRPTEETDKLVSIITADAKIPGQSSCSLAKVSRLYTNWESERPDALEFTRLWPLLSLPKIRTFHGDGLTDRDILTGAERRQLPPGPSKTLEHIYMSGCIGEAAMTVFLRAAVRLETFVYYQDAAQEESNAKWDIYTFIRMVERETGPRLQRLYINTACALAPGPLLMRRFTRLRQLVLPLEIFQCYMSDSASRIGRPFTDLTKDDAKALGLRLSDLIPASVTELTLLSPGKAEHAKALQVLFFDFGTLKATGLPALEEINLECLATWAIANTLPTEQSLEASSSPGFCSTYLASVTAVPSPVATCGPTRISSACNCLETAPPAPTKQVINGGFESGNLGAWVPQTAGGWISVRDNSESTTWFPFRARTGTKLAQWGNPGEEMPDKLSQQVNVIAGTRYAFNAYYSILDLALGSCHLSAFVGDTNIAEVVLYPGGGGGNPPRYYKLEGIFRAPTTATTDLTLQLWCDYTSIGGVFGLDDVSFV</sequence>
<dbReference type="OrthoDB" id="5129268at2759"/>
<keyword evidence="2" id="KW-1185">Reference proteome</keyword>
<dbReference type="AlphaFoldDB" id="A0A8K0SQ88"/>
<name>A0A8K0SQ88_9HYPO</name>
<dbReference type="Gene3D" id="2.60.120.260">
    <property type="entry name" value="Galactose-binding domain-like"/>
    <property type="match status" value="1"/>
</dbReference>
<protein>
    <recommendedName>
        <fullName evidence="3">F-box domain-containing protein</fullName>
    </recommendedName>
</protein>
<gene>
    <name evidence="1" type="ORF">B0I35DRAFT_513503</name>
</gene>
<dbReference type="Proteomes" id="UP000813444">
    <property type="component" value="Unassembled WGS sequence"/>
</dbReference>
<dbReference type="EMBL" id="JAGPNK010000009">
    <property type="protein sequence ID" value="KAH7313933.1"/>
    <property type="molecule type" value="Genomic_DNA"/>
</dbReference>
<proteinExistence type="predicted"/>
<accession>A0A8K0SQ88</accession>
<organism evidence="1 2">
    <name type="scientific">Stachybotrys elegans</name>
    <dbReference type="NCBI Taxonomy" id="80388"/>
    <lineage>
        <taxon>Eukaryota</taxon>
        <taxon>Fungi</taxon>
        <taxon>Dikarya</taxon>
        <taxon>Ascomycota</taxon>
        <taxon>Pezizomycotina</taxon>
        <taxon>Sordariomycetes</taxon>
        <taxon>Hypocreomycetidae</taxon>
        <taxon>Hypocreales</taxon>
        <taxon>Stachybotryaceae</taxon>
        <taxon>Stachybotrys</taxon>
    </lineage>
</organism>
<comment type="caution">
    <text evidence="1">The sequence shown here is derived from an EMBL/GenBank/DDBJ whole genome shotgun (WGS) entry which is preliminary data.</text>
</comment>
<evidence type="ECO:0008006" key="3">
    <source>
        <dbReference type="Google" id="ProtNLM"/>
    </source>
</evidence>